<name>A0A167A5V1_COLIC</name>
<dbReference type="GO" id="GO:0046166">
    <property type="term" value="P:glyceraldehyde-3-phosphate biosynthetic process"/>
    <property type="evidence" value="ECO:0007669"/>
    <property type="project" value="TreeGrafter"/>
</dbReference>
<comment type="caution">
    <text evidence="5">The sequence shown here is derived from an EMBL/GenBank/DDBJ whole genome shotgun (WGS) entry which is preliminary data.</text>
</comment>
<dbReference type="GO" id="GO:0019563">
    <property type="term" value="P:glycerol catabolic process"/>
    <property type="evidence" value="ECO:0007669"/>
    <property type="project" value="TreeGrafter"/>
</dbReference>
<comment type="subunit">
    <text evidence="2">Homodimer.</text>
</comment>
<dbReference type="EMBL" id="LFIW01002023">
    <property type="protein sequence ID" value="KZL79753.1"/>
    <property type="molecule type" value="Genomic_DNA"/>
</dbReference>
<dbReference type="STRING" id="1573173.A0A167A5V1"/>
<dbReference type="Gene3D" id="3.20.20.70">
    <property type="entry name" value="Aldolase class I"/>
    <property type="match status" value="1"/>
</dbReference>
<accession>A0A167A5V1</accession>
<dbReference type="AlphaFoldDB" id="A0A167A5V1"/>
<evidence type="ECO:0000256" key="3">
    <source>
        <dbReference type="ARBA" id="ARBA00023235"/>
    </source>
</evidence>
<dbReference type="GO" id="GO:0004807">
    <property type="term" value="F:triose-phosphate isomerase activity"/>
    <property type="evidence" value="ECO:0007669"/>
    <property type="project" value="UniProtKB-EC"/>
</dbReference>
<sequence length="261" mass="27193">MAAPVRRLVGVQTKMYLSHAQIQGYLDALIKALAKTPYLSSKVDFFLLVDHISLAAIVSQWKASPHHGVLRLRIGAQDTSPGDRGAFTGQVSAAVMAEVGCEIVMVGHAERRRMFGEDDGLVASKAVAVARNGMVPLVCVGEVTRSEAGGVEAAIAACRAQIETVLGAVPEGGEVVLAYEPVWAIGTEEPAAAGYVVAVARGIRGLACVRSRKGLVRVVYGGSAGPGMFEGVKDGVDGLFMARFGLDIGMFVRVAGEVASA</sequence>
<dbReference type="GO" id="GO:0006096">
    <property type="term" value="P:glycolytic process"/>
    <property type="evidence" value="ECO:0007669"/>
    <property type="project" value="UniProtKB-UniPathway"/>
</dbReference>
<dbReference type="PANTHER" id="PTHR21139:SF2">
    <property type="entry name" value="TRIOSEPHOSPHATE ISOMERASE"/>
    <property type="match status" value="1"/>
</dbReference>
<dbReference type="UniPathway" id="UPA00109">
    <property type="reaction ID" value="UER00189"/>
</dbReference>
<dbReference type="InterPro" id="IPR035990">
    <property type="entry name" value="TIM_sf"/>
</dbReference>
<dbReference type="PANTHER" id="PTHR21139">
    <property type="entry name" value="TRIOSEPHOSPHATE ISOMERASE"/>
    <property type="match status" value="1"/>
</dbReference>
<dbReference type="UniPathway" id="UPA00138"/>
<dbReference type="CDD" id="cd00311">
    <property type="entry name" value="TIM"/>
    <property type="match status" value="1"/>
</dbReference>
<protein>
    <recommendedName>
        <fullName evidence="4">Triosephosphate isomerase</fullName>
        <ecNumber evidence="4">5.3.1.1</ecNumber>
    </recommendedName>
</protein>
<keyword evidence="6" id="KW-1185">Reference proteome</keyword>
<evidence type="ECO:0000313" key="5">
    <source>
        <dbReference type="EMBL" id="KZL79753.1"/>
    </source>
</evidence>
<keyword evidence="4" id="KW-0324">Glycolysis</keyword>
<proteinExistence type="inferred from homology"/>
<evidence type="ECO:0000256" key="2">
    <source>
        <dbReference type="ARBA" id="ARBA00011738"/>
    </source>
</evidence>
<dbReference type="InterPro" id="IPR013785">
    <property type="entry name" value="Aldolase_TIM"/>
</dbReference>
<evidence type="ECO:0000256" key="4">
    <source>
        <dbReference type="RuleBase" id="RU363013"/>
    </source>
</evidence>
<comment type="pathway">
    <text evidence="4">Carbohydrate biosynthesis; gluconeogenesis.</text>
</comment>
<comment type="similarity">
    <text evidence="1 4">Belongs to the triosephosphate isomerase family.</text>
</comment>
<organism evidence="5 6">
    <name type="scientific">Colletotrichum incanum</name>
    <name type="common">Soybean anthracnose fungus</name>
    <dbReference type="NCBI Taxonomy" id="1573173"/>
    <lineage>
        <taxon>Eukaryota</taxon>
        <taxon>Fungi</taxon>
        <taxon>Dikarya</taxon>
        <taxon>Ascomycota</taxon>
        <taxon>Pezizomycotina</taxon>
        <taxon>Sordariomycetes</taxon>
        <taxon>Hypocreomycetidae</taxon>
        <taxon>Glomerellales</taxon>
        <taxon>Glomerellaceae</taxon>
        <taxon>Colletotrichum</taxon>
        <taxon>Colletotrichum spaethianum species complex</taxon>
    </lineage>
</organism>
<dbReference type="PROSITE" id="PS51440">
    <property type="entry name" value="TIM_2"/>
    <property type="match status" value="1"/>
</dbReference>
<dbReference type="GO" id="GO:0006094">
    <property type="term" value="P:gluconeogenesis"/>
    <property type="evidence" value="ECO:0007669"/>
    <property type="project" value="UniProtKB-UniPathway"/>
</dbReference>
<comment type="catalytic activity">
    <reaction evidence="4">
        <text>D-glyceraldehyde 3-phosphate = dihydroxyacetone phosphate</text>
        <dbReference type="Rhea" id="RHEA:18585"/>
        <dbReference type="ChEBI" id="CHEBI:57642"/>
        <dbReference type="ChEBI" id="CHEBI:59776"/>
        <dbReference type="EC" id="5.3.1.1"/>
    </reaction>
</comment>
<evidence type="ECO:0000313" key="6">
    <source>
        <dbReference type="Proteomes" id="UP000076584"/>
    </source>
</evidence>
<dbReference type="Proteomes" id="UP000076584">
    <property type="component" value="Unassembled WGS sequence"/>
</dbReference>
<dbReference type="EC" id="5.3.1.1" evidence="4"/>
<dbReference type="GO" id="GO:0005829">
    <property type="term" value="C:cytosol"/>
    <property type="evidence" value="ECO:0007669"/>
    <property type="project" value="TreeGrafter"/>
</dbReference>
<dbReference type="InterPro" id="IPR000652">
    <property type="entry name" value="Triosephosphate_isomerase"/>
</dbReference>
<dbReference type="SUPFAM" id="SSF51351">
    <property type="entry name" value="Triosephosphate isomerase (TIM)"/>
    <property type="match status" value="1"/>
</dbReference>
<reference evidence="5 6" key="1">
    <citation type="submission" date="2015-06" db="EMBL/GenBank/DDBJ databases">
        <title>Survival trade-offs in plant roots during colonization by closely related pathogenic and mutualistic fungi.</title>
        <authorList>
            <person name="Hacquard S."/>
            <person name="Kracher B."/>
            <person name="Hiruma K."/>
            <person name="Weinman A."/>
            <person name="Muench P."/>
            <person name="Garrido Oter R."/>
            <person name="Ver Loren van Themaat E."/>
            <person name="Dallerey J.-F."/>
            <person name="Damm U."/>
            <person name="Henrissat B."/>
            <person name="Lespinet O."/>
            <person name="Thon M."/>
            <person name="Kemen E."/>
            <person name="McHardy A.C."/>
            <person name="Schulze-Lefert P."/>
            <person name="O'Connell R.J."/>
        </authorList>
    </citation>
    <scope>NUCLEOTIDE SEQUENCE [LARGE SCALE GENOMIC DNA]</scope>
    <source>
        <strain evidence="5 6">MAFF 238704</strain>
    </source>
</reference>
<evidence type="ECO:0000256" key="1">
    <source>
        <dbReference type="ARBA" id="ARBA00007422"/>
    </source>
</evidence>
<gene>
    <name evidence="5" type="ORF">CI238_02068</name>
</gene>
<dbReference type="Pfam" id="PF00121">
    <property type="entry name" value="TIM"/>
    <property type="match status" value="1"/>
</dbReference>
<comment type="pathway">
    <text evidence="4">Carbohydrate degradation; glycolysis; D-glyceraldehyde 3-phosphate from glycerone phosphate: step 1/1.</text>
</comment>
<keyword evidence="3 4" id="KW-0413">Isomerase</keyword>
<keyword evidence="4" id="KW-0312">Gluconeogenesis</keyword>